<organism evidence="2 3">
    <name type="scientific">Caerostris extrusa</name>
    <name type="common">Bark spider</name>
    <name type="synonym">Caerostris bankana</name>
    <dbReference type="NCBI Taxonomy" id="172846"/>
    <lineage>
        <taxon>Eukaryota</taxon>
        <taxon>Metazoa</taxon>
        <taxon>Ecdysozoa</taxon>
        <taxon>Arthropoda</taxon>
        <taxon>Chelicerata</taxon>
        <taxon>Arachnida</taxon>
        <taxon>Araneae</taxon>
        <taxon>Araneomorphae</taxon>
        <taxon>Entelegynae</taxon>
        <taxon>Araneoidea</taxon>
        <taxon>Araneidae</taxon>
        <taxon>Caerostris</taxon>
    </lineage>
</organism>
<dbReference type="Proteomes" id="UP001054945">
    <property type="component" value="Unassembled WGS sequence"/>
</dbReference>
<protein>
    <submittedName>
        <fullName evidence="2">Uncharacterized protein</fullName>
    </submittedName>
</protein>
<gene>
    <name evidence="2" type="ORF">CEXT_72361</name>
</gene>
<feature type="region of interest" description="Disordered" evidence="1">
    <location>
        <begin position="1"/>
        <end position="33"/>
    </location>
</feature>
<proteinExistence type="predicted"/>
<dbReference type="AlphaFoldDB" id="A0AAV4M4I0"/>
<comment type="caution">
    <text evidence="2">The sequence shown here is derived from an EMBL/GenBank/DDBJ whole genome shotgun (WGS) entry which is preliminary data.</text>
</comment>
<evidence type="ECO:0000256" key="1">
    <source>
        <dbReference type="SAM" id="MobiDB-lite"/>
    </source>
</evidence>
<accession>A0AAV4M4I0</accession>
<dbReference type="EMBL" id="BPLR01019388">
    <property type="protein sequence ID" value="GIX67284.1"/>
    <property type="molecule type" value="Genomic_DNA"/>
</dbReference>
<name>A0AAV4M4I0_CAEEX</name>
<evidence type="ECO:0000313" key="2">
    <source>
        <dbReference type="EMBL" id="GIX67284.1"/>
    </source>
</evidence>
<evidence type="ECO:0000313" key="3">
    <source>
        <dbReference type="Proteomes" id="UP001054945"/>
    </source>
</evidence>
<sequence>MNRWKNSAKSPEYDEVRGMEKCSPSSNFSKGGERGNTDLSFGLFPTHVAARHLPFCFHFFCLQKRGVFGSRRLLGLHGQHPSRIRPRELQFIVNLTDTS</sequence>
<reference evidence="2 3" key="1">
    <citation type="submission" date="2021-06" db="EMBL/GenBank/DDBJ databases">
        <title>Caerostris extrusa draft genome.</title>
        <authorList>
            <person name="Kono N."/>
            <person name="Arakawa K."/>
        </authorList>
    </citation>
    <scope>NUCLEOTIDE SEQUENCE [LARGE SCALE GENOMIC DNA]</scope>
</reference>
<feature type="compositionally biased region" description="Basic and acidic residues" evidence="1">
    <location>
        <begin position="11"/>
        <end position="20"/>
    </location>
</feature>
<keyword evidence="3" id="KW-1185">Reference proteome</keyword>